<gene>
    <name evidence="1" type="ORF">SCF082_LOCUS27914</name>
</gene>
<dbReference type="EMBL" id="CAXAMM010021824">
    <property type="protein sequence ID" value="CAK9050663.1"/>
    <property type="molecule type" value="Genomic_DNA"/>
</dbReference>
<feature type="non-terminal residue" evidence="1">
    <location>
        <position position="88"/>
    </location>
</feature>
<feature type="non-terminal residue" evidence="1">
    <location>
        <position position="1"/>
    </location>
</feature>
<reference evidence="1 2" key="1">
    <citation type="submission" date="2024-02" db="EMBL/GenBank/DDBJ databases">
        <authorList>
            <person name="Chen Y."/>
            <person name="Shah S."/>
            <person name="Dougan E. K."/>
            <person name="Thang M."/>
            <person name="Chan C."/>
        </authorList>
    </citation>
    <scope>NUCLEOTIDE SEQUENCE [LARGE SCALE GENOMIC DNA]</scope>
</reference>
<protein>
    <submittedName>
        <fullName evidence="1">Uncharacterized protein</fullName>
    </submittedName>
</protein>
<evidence type="ECO:0000313" key="1">
    <source>
        <dbReference type="EMBL" id="CAK9050663.1"/>
    </source>
</evidence>
<comment type="caution">
    <text evidence="1">The sequence shown here is derived from an EMBL/GenBank/DDBJ whole genome shotgun (WGS) entry which is preliminary data.</text>
</comment>
<name>A0ABP0MHK9_9DINO</name>
<proteinExistence type="predicted"/>
<sequence>TTWEKCVGQKALTGASVTSATYELLQCGSFSTEQCGWAAETFSDMQCKITRLQCKNKADCNTAGRCEYEADDWQIEENGGLCVTPTSF</sequence>
<organism evidence="1 2">
    <name type="scientific">Durusdinium trenchii</name>
    <dbReference type="NCBI Taxonomy" id="1381693"/>
    <lineage>
        <taxon>Eukaryota</taxon>
        <taxon>Sar</taxon>
        <taxon>Alveolata</taxon>
        <taxon>Dinophyceae</taxon>
        <taxon>Suessiales</taxon>
        <taxon>Symbiodiniaceae</taxon>
        <taxon>Durusdinium</taxon>
    </lineage>
</organism>
<keyword evidence="2" id="KW-1185">Reference proteome</keyword>
<evidence type="ECO:0000313" key="2">
    <source>
        <dbReference type="Proteomes" id="UP001642464"/>
    </source>
</evidence>
<accession>A0ABP0MHK9</accession>
<dbReference type="Proteomes" id="UP001642464">
    <property type="component" value="Unassembled WGS sequence"/>
</dbReference>